<name>A0A0R1MUX2_9LACO</name>
<dbReference type="STRING" id="1423792.FD09_GL000511"/>
<sequence>MAGNRINQSAKNSENVVQQNGEFNFNNSTMNFNFEETILTPSDVYKLLMLTINSSLTRSGKLVNTVPAGFKDKLIYNHVV</sequence>
<gene>
    <name evidence="1" type="ORF">FD09_GL000511</name>
</gene>
<protein>
    <submittedName>
        <fullName evidence="1">Uncharacterized protein</fullName>
    </submittedName>
</protein>
<dbReference type="PATRIC" id="fig|1423792.3.peg.520"/>
<keyword evidence="2" id="KW-1185">Reference proteome</keyword>
<dbReference type="RefSeq" id="WP_057821203.1">
    <property type="nucleotide sequence ID" value="NZ_AZEC01000010.1"/>
</dbReference>
<evidence type="ECO:0000313" key="2">
    <source>
        <dbReference type="Proteomes" id="UP000051330"/>
    </source>
</evidence>
<comment type="caution">
    <text evidence="1">The sequence shown here is derived from an EMBL/GenBank/DDBJ whole genome shotgun (WGS) entry which is preliminary data.</text>
</comment>
<reference evidence="1 2" key="1">
    <citation type="journal article" date="2015" name="Genome Announc.">
        <title>Expanding the biotechnology potential of lactobacilli through comparative genomics of 213 strains and associated genera.</title>
        <authorList>
            <person name="Sun Z."/>
            <person name="Harris H.M."/>
            <person name="McCann A."/>
            <person name="Guo C."/>
            <person name="Argimon S."/>
            <person name="Zhang W."/>
            <person name="Yang X."/>
            <person name="Jeffery I.B."/>
            <person name="Cooney J.C."/>
            <person name="Kagawa T.F."/>
            <person name="Liu W."/>
            <person name="Song Y."/>
            <person name="Salvetti E."/>
            <person name="Wrobel A."/>
            <person name="Rasinkangas P."/>
            <person name="Parkhill J."/>
            <person name="Rea M.C."/>
            <person name="O'Sullivan O."/>
            <person name="Ritari J."/>
            <person name="Douillard F.P."/>
            <person name="Paul Ross R."/>
            <person name="Yang R."/>
            <person name="Briner A.E."/>
            <person name="Felis G.E."/>
            <person name="de Vos W.M."/>
            <person name="Barrangou R."/>
            <person name="Klaenhammer T.R."/>
            <person name="Caufield P.W."/>
            <person name="Cui Y."/>
            <person name="Zhang H."/>
            <person name="O'Toole P.W."/>
        </authorList>
    </citation>
    <scope>NUCLEOTIDE SEQUENCE [LARGE SCALE GENOMIC DNA]</scope>
    <source>
        <strain evidence="1 2">DSM 12744</strain>
    </source>
</reference>
<dbReference type="Proteomes" id="UP000051330">
    <property type="component" value="Unassembled WGS sequence"/>
</dbReference>
<accession>A0A0R1MUX2</accession>
<evidence type="ECO:0000313" key="1">
    <source>
        <dbReference type="EMBL" id="KRL11903.1"/>
    </source>
</evidence>
<organism evidence="1 2">
    <name type="scientific">Schleiferilactobacillus perolens DSM 12744</name>
    <dbReference type="NCBI Taxonomy" id="1423792"/>
    <lineage>
        <taxon>Bacteria</taxon>
        <taxon>Bacillati</taxon>
        <taxon>Bacillota</taxon>
        <taxon>Bacilli</taxon>
        <taxon>Lactobacillales</taxon>
        <taxon>Lactobacillaceae</taxon>
        <taxon>Schleiferilactobacillus</taxon>
    </lineage>
</organism>
<proteinExistence type="predicted"/>
<dbReference type="EMBL" id="AZEC01000010">
    <property type="protein sequence ID" value="KRL11903.1"/>
    <property type="molecule type" value="Genomic_DNA"/>
</dbReference>
<dbReference type="AlphaFoldDB" id="A0A0R1MUX2"/>